<dbReference type="HAMAP" id="MF_01152">
    <property type="entry name" value="DnaJ"/>
    <property type="match status" value="1"/>
</dbReference>
<dbReference type="InterPro" id="IPR036410">
    <property type="entry name" value="HSP_DnaJ_Cys-rich_dom_sf"/>
</dbReference>
<dbReference type="KEGG" id="som:SOMG_01386"/>
<dbReference type="InterPro" id="IPR002939">
    <property type="entry name" value="DnaJ_C"/>
</dbReference>
<dbReference type="Gene3D" id="2.10.230.10">
    <property type="entry name" value="Heat shock protein DnaJ, cysteine-rich domain"/>
    <property type="match status" value="1"/>
</dbReference>
<dbReference type="SUPFAM" id="SSF49493">
    <property type="entry name" value="HSP40/DnaJ peptide-binding domain"/>
    <property type="match status" value="2"/>
</dbReference>
<dbReference type="PROSITE" id="PS50076">
    <property type="entry name" value="DNAJ_2"/>
    <property type="match status" value="1"/>
</dbReference>
<dbReference type="InterPro" id="IPR036869">
    <property type="entry name" value="J_dom_sf"/>
</dbReference>
<dbReference type="PROSITE" id="PS51188">
    <property type="entry name" value="ZF_CR"/>
    <property type="match status" value="1"/>
</dbReference>
<dbReference type="Gene3D" id="1.10.287.110">
    <property type="entry name" value="DnaJ domain"/>
    <property type="match status" value="1"/>
</dbReference>
<dbReference type="Pfam" id="PF00226">
    <property type="entry name" value="DnaJ"/>
    <property type="match status" value="1"/>
</dbReference>
<feature type="compositionally biased region" description="Polar residues" evidence="10">
    <location>
        <begin position="383"/>
        <end position="393"/>
    </location>
</feature>
<dbReference type="InterPro" id="IPR001305">
    <property type="entry name" value="HSP_DnaJ_Cys-rich_dom"/>
</dbReference>
<evidence type="ECO:0000313" key="14">
    <source>
        <dbReference type="Proteomes" id="UP001212411"/>
    </source>
</evidence>
<dbReference type="GeneID" id="80874868"/>
<keyword evidence="7" id="KW-0449">Lipoprotein</keyword>
<dbReference type="InterPro" id="IPR008971">
    <property type="entry name" value="HSP40/DnaJ_pept-bd"/>
</dbReference>
<dbReference type="PANTHER" id="PTHR43888">
    <property type="entry name" value="DNAJ-LIKE-2, ISOFORM A-RELATED"/>
    <property type="match status" value="1"/>
</dbReference>
<evidence type="ECO:0000256" key="4">
    <source>
        <dbReference type="ARBA" id="ARBA00022771"/>
    </source>
</evidence>
<dbReference type="PROSITE" id="PS00636">
    <property type="entry name" value="DNAJ_1"/>
    <property type="match status" value="1"/>
</dbReference>
<dbReference type="Pfam" id="PF00684">
    <property type="entry name" value="DnaJ_CXXCXGXG"/>
    <property type="match status" value="1"/>
</dbReference>
<evidence type="ECO:0000256" key="5">
    <source>
        <dbReference type="ARBA" id="ARBA00022833"/>
    </source>
</evidence>
<evidence type="ECO:0000259" key="11">
    <source>
        <dbReference type="PROSITE" id="PS50076"/>
    </source>
</evidence>
<dbReference type="CDD" id="cd10719">
    <property type="entry name" value="DnaJ_zf"/>
    <property type="match status" value="1"/>
</dbReference>
<feature type="domain" description="J" evidence="11">
    <location>
        <begin position="6"/>
        <end position="68"/>
    </location>
</feature>
<feature type="zinc finger region" description="CR-type" evidence="9">
    <location>
        <begin position="130"/>
        <end position="213"/>
    </location>
</feature>
<keyword evidence="5 9" id="KW-0862">Zinc</keyword>
<dbReference type="CDD" id="cd06257">
    <property type="entry name" value="DnaJ"/>
    <property type="match status" value="1"/>
</dbReference>
<dbReference type="InterPro" id="IPR044713">
    <property type="entry name" value="DNJA1/2-like"/>
</dbReference>
<evidence type="ECO:0000256" key="10">
    <source>
        <dbReference type="SAM" id="MobiDB-lite"/>
    </source>
</evidence>
<evidence type="ECO:0000259" key="12">
    <source>
        <dbReference type="PROSITE" id="PS51188"/>
    </source>
</evidence>
<dbReference type="GO" id="GO:0008270">
    <property type="term" value="F:zinc ion binding"/>
    <property type="evidence" value="ECO:0007669"/>
    <property type="project" value="UniProtKB-KW"/>
</dbReference>
<evidence type="ECO:0000256" key="6">
    <source>
        <dbReference type="ARBA" id="ARBA00023186"/>
    </source>
</evidence>
<feature type="domain" description="CR-type" evidence="12">
    <location>
        <begin position="130"/>
        <end position="213"/>
    </location>
</feature>
<evidence type="ECO:0000313" key="13">
    <source>
        <dbReference type="EMBL" id="WBW72109.1"/>
    </source>
</evidence>
<keyword evidence="14" id="KW-1185">Reference proteome</keyword>
<dbReference type="GO" id="GO:0030544">
    <property type="term" value="F:Hsp70 protein binding"/>
    <property type="evidence" value="ECO:0007669"/>
    <property type="project" value="InterPro"/>
</dbReference>
<dbReference type="PRINTS" id="PR00625">
    <property type="entry name" value="JDOMAIN"/>
</dbReference>
<dbReference type="AlphaFoldDB" id="A0AAF0AVN2"/>
<feature type="region of interest" description="Disordered" evidence="10">
    <location>
        <begin position="377"/>
        <end position="414"/>
    </location>
</feature>
<dbReference type="CDD" id="cd10747">
    <property type="entry name" value="DnaJ_C"/>
    <property type="match status" value="1"/>
</dbReference>
<dbReference type="GO" id="GO:0005524">
    <property type="term" value="F:ATP binding"/>
    <property type="evidence" value="ECO:0007669"/>
    <property type="project" value="InterPro"/>
</dbReference>
<evidence type="ECO:0000256" key="7">
    <source>
        <dbReference type="ARBA" id="ARBA00023288"/>
    </source>
</evidence>
<dbReference type="FunFam" id="1.10.287.110:FF:000016">
    <property type="entry name" value="DnaJ (Hsp40) homolog, subfamily A, member 2"/>
    <property type="match status" value="1"/>
</dbReference>
<evidence type="ECO:0000256" key="8">
    <source>
        <dbReference type="ARBA" id="ARBA00023289"/>
    </source>
</evidence>
<evidence type="ECO:0000256" key="3">
    <source>
        <dbReference type="ARBA" id="ARBA00022737"/>
    </source>
</evidence>
<keyword evidence="3" id="KW-0677">Repeat</keyword>
<proteinExistence type="inferred from homology"/>
<protein>
    <submittedName>
        <fullName evidence="13">Hsp40 family DNAJ domain protein Mas5</fullName>
    </submittedName>
</protein>
<dbReference type="GO" id="GO:0051082">
    <property type="term" value="F:unfolded protein binding"/>
    <property type="evidence" value="ECO:0007669"/>
    <property type="project" value="InterPro"/>
</dbReference>
<dbReference type="RefSeq" id="XP_056036352.1">
    <property type="nucleotide sequence ID" value="XM_056180179.1"/>
</dbReference>
<dbReference type="EMBL" id="CP115611">
    <property type="protein sequence ID" value="WBW72109.1"/>
    <property type="molecule type" value="Genomic_DNA"/>
</dbReference>
<evidence type="ECO:0000256" key="1">
    <source>
        <dbReference type="ARBA" id="ARBA00022481"/>
    </source>
</evidence>
<dbReference type="InterPro" id="IPR018253">
    <property type="entry name" value="DnaJ_domain_CS"/>
</dbReference>
<dbReference type="Gene3D" id="2.60.260.20">
    <property type="entry name" value="Urease metallochaperone UreE, N-terminal domain"/>
    <property type="match status" value="2"/>
</dbReference>
<dbReference type="FunFam" id="2.10.230.10:FF:000001">
    <property type="entry name" value="DnaJ subfamily A member 2"/>
    <property type="match status" value="1"/>
</dbReference>
<reference evidence="13 14" key="1">
    <citation type="journal article" date="2023" name="G3 (Bethesda)">
        <title>A high-quality reference genome for the fission yeast Schizosaccharomyces osmophilus.</title>
        <authorList>
            <person name="Jia G.S."/>
            <person name="Zhang W.C."/>
            <person name="Liang Y."/>
            <person name="Liu X.H."/>
            <person name="Rhind N."/>
            <person name="Pidoux A."/>
            <person name="Brysch-Herzberg M."/>
            <person name="Du L.L."/>
        </authorList>
    </citation>
    <scope>NUCLEOTIDE SEQUENCE [LARGE SCALE GENOMIC DNA]</scope>
    <source>
        <strain evidence="13 14">CBS 15793</strain>
    </source>
</reference>
<sequence length="414" mass="45362">MAKETKLYETLNVDPSASPNDLKKAYRKLALKYHPDKNPNAGDKFKEISRAYEILSDEERRSTYDRFGEEGLQGGGAGDGMSADDLFASFFGGGMGGMGGMFGGGMPRGPRKGKDLVHTIKVTLEDLYRGKTSKLALQKKVICSKCSGRGGKEGAVRTCQSCSGSGVKFITRAMGPMIQRMQMTCPDCDGEGESIRSEDRCKECNGAKVSSQRKILTVNVEKGMHNGQKIVFKEEGEQAPGIIPGDVIFVVDVKEHPRFKRNGDHLFYEAHVDLLSALAGGQIVIEHLDDRYLTVPIIPGECIRPNELKVITGQGMLSQRHHQPGNLYVRFTVDFPEPNFASEEKLSLLEQVLPPRKVEKAPKKAVTEECVLGNVDPTESVRIDNNVNPTTATAMDEEEEEDDGGHPGVQCAQQ</sequence>
<dbReference type="Proteomes" id="UP001212411">
    <property type="component" value="Chromosome 1"/>
</dbReference>
<dbReference type="FunFam" id="2.60.260.20:FF:000003">
    <property type="entry name" value="DnaJ subfamily A member 2"/>
    <property type="match status" value="1"/>
</dbReference>
<name>A0AAF0AVN2_9SCHI</name>
<dbReference type="InterPro" id="IPR012724">
    <property type="entry name" value="DnaJ"/>
</dbReference>
<dbReference type="GO" id="GO:0006457">
    <property type="term" value="P:protein folding"/>
    <property type="evidence" value="ECO:0007669"/>
    <property type="project" value="InterPro"/>
</dbReference>
<dbReference type="InterPro" id="IPR001623">
    <property type="entry name" value="DnaJ_domain"/>
</dbReference>
<dbReference type="SUPFAM" id="SSF57938">
    <property type="entry name" value="DnaJ/Hsp40 cysteine-rich domain"/>
    <property type="match status" value="1"/>
</dbReference>
<dbReference type="SMART" id="SM00271">
    <property type="entry name" value="DnaJ"/>
    <property type="match status" value="1"/>
</dbReference>
<organism evidence="13 14">
    <name type="scientific">Schizosaccharomyces osmophilus</name>
    <dbReference type="NCBI Taxonomy" id="2545709"/>
    <lineage>
        <taxon>Eukaryota</taxon>
        <taxon>Fungi</taxon>
        <taxon>Dikarya</taxon>
        <taxon>Ascomycota</taxon>
        <taxon>Taphrinomycotina</taxon>
        <taxon>Schizosaccharomycetes</taxon>
        <taxon>Schizosaccharomycetales</taxon>
        <taxon>Schizosaccharomycetaceae</taxon>
        <taxon>Schizosaccharomyces</taxon>
    </lineage>
</organism>
<gene>
    <name evidence="13" type="primary">mas5</name>
    <name evidence="13" type="ORF">SOMG_01386</name>
</gene>
<dbReference type="Pfam" id="PF01556">
    <property type="entry name" value="DnaJ_C"/>
    <property type="match status" value="1"/>
</dbReference>
<evidence type="ECO:0000256" key="9">
    <source>
        <dbReference type="PROSITE-ProRule" id="PRU00546"/>
    </source>
</evidence>
<evidence type="ECO:0000256" key="2">
    <source>
        <dbReference type="ARBA" id="ARBA00022723"/>
    </source>
</evidence>
<keyword evidence="4 9" id="KW-0863">Zinc-finger</keyword>
<dbReference type="SUPFAM" id="SSF46565">
    <property type="entry name" value="Chaperone J-domain"/>
    <property type="match status" value="1"/>
</dbReference>
<dbReference type="GO" id="GO:0009408">
    <property type="term" value="P:response to heat"/>
    <property type="evidence" value="ECO:0007669"/>
    <property type="project" value="InterPro"/>
</dbReference>
<keyword evidence="1" id="KW-0488">Methylation</keyword>
<accession>A0AAF0AVN2</accession>
<keyword evidence="8" id="KW-0636">Prenylation</keyword>
<keyword evidence="2 9" id="KW-0479">Metal-binding</keyword>
<keyword evidence="6" id="KW-0143">Chaperone</keyword>